<feature type="transmembrane region" description="Helical" evidence="1">
    <location>
        <begin position="64"/>
        <end position="81"/>
    </location>
</feature>
<reference evidence="2 3" key="1">
    <citation type="submission" date="2017-05" db="EMBL/GenBank/DDBJ databases">
        <title>The Genome Sequence of Enterococcus mundtii 6B1_DIV0119.</title>
        <authorList>
            <consortium name="The Broad Institute Genomics Platform"/>
            <consortium name="The Broad Institute Genomic Center for Infectious Diseases"/>
            <person name="Earl A."/>
            <person name="Manson A."/>
            <person name="Schwartman J."/>
            <person name="Gilmore M."/>
            <person name="Abouelleil A."/>
            <person name="Cao P."/>
            <person name="Chapman S."/>
            <person name="Cusick C."/>
            <person name="Shea T."/>
            <person name="Young S."/>
            <person name="Neafsey D."/>
            <person name="Nusbaum C."/>
            <person name="Birren B."/>
        </authorList>
    </citation>
    <scope>NUCLEOTIDE SEQUENCE [LARGE SCALE GENOMIC DNA]</scope>
    <source>
        <strain evidence="2 3">6B1_DIV0119</strain>
    </source>
</reference>
<comment type="caution">
    <text evidence="2">The sequence shown here is derived from an EMBL/GenBank/DDBJ whole genome shotgun (WGS) entry which is preliminary data.</text>
</comment>
<evidence type="ECO:0000313" key="2">
    <source>
        <dbReference type="EMBL" id="OTP26459.1"/>
    </source>
</evidence>
<gene>
    <name evidence="2" type="ORF">A5802_000170</name>
</gene>
<evidence type="ECO:0000313" key="3">
    <source>
        <dbReference type="Proteomes" id="UP000195024"/>
    </source>
</evidence>
<accession>A0A242KX78</accession>
<keyword evidence="1" id="KW-0812">Transmembrane</keyword>
<dbReference type="AlphaFoldDB" id="A0A242KX78"/>
<dbReference type="EMBL" id="NGMS01000001">
    <property type="protein sequence ID" value="OTP26459.1"/>
    <property type="molecule type" value="Genomic_DNA"/>
</dbReference>
<keyword evidence="1" id="KW-0472">Membrane</keyword>
<feature type="transmembrane region" description="Helical" evidence="1">
    <location>
        <begin position="38"/>
        <end position="57"/>
    </location>
</feature>
<organism evidence="2 3">
    <name type="scientific">Enterococcus mundtii</name>
    <dbReference type="NCBI Taxonomy" id="53346"/>
    <lineage>
        <taxon>Bacteria</taxon>
        <taxon>Bacillati</taxon>
        <taxon>Bacillota</taxon>
        <taxon>Bacilli</taxon>
        <taxon>Lactobacillales</taxon>
        <taxon>Enterococcaceae</taxon>
        <taxon>Enterococcus</taxon>
    </lineage>
</organism>
<evidence type="ECO:0000256" key="1">
    <source>
        <dbReference type="SAM" id="Phobius"/>
    </source>
</evidence>
<sequence length="82" mass="9582">MKSTYKRYCSLIILLLSISVITFSMVQGGRYSIEWRVILTSICWLLSSISLFFSRFIESKAIKNLVIFLNFSCIYGWLFSFS</sequence>
<proteinExistence type="predicted"/>
<dbReference type="Proteomes" id="UP000195024">
    <property type="component" value="Unassembled WGS sequence"/>
</dbReference>
<keyword evidence="1" id="KW-1133">Transmembrane helix</keyword>
<protein>
    <submittedName>
        <fullName evidence="2">Uncharacterized protein</fullName>
    </submittedName>
</protein>
<name>A0A242KX78_ENTMU</name>